<organism evidence="7 8">
    <name type="scientific">Scylla paramamosain</name>
    <name type="common">Mud crab</name>
    <dbReference type="NCBI Taxonomy" id="85552"/>
    <lineage>
        <taxon>Eukaryota</taxon>
        <taxon>Metazoa</taxon>
        <taxon>Ecdysozoa</taxon>
        <taxon>Arthropoda</taxon>
        <taxon>Crustacea</taxon>
        <taxon>Multicrustacea</taxon>
        <taxon>Malacostraca</taxon>
        <taxon>Eumalacostraca</taxon>
        <taxon>Eucarida</taxon>
        <taxon>Decapoda</taxon>
        <taxon>Pleocyemata</taxon>
        <taxon>Brachyura</taxon>
        <taxon>Eubrachyura</taxon>
        <taxon>Portunoidea</taxon>
        <taxon>Portunidae</taxon>
        <taxon>Portuninae</taxon>
        <taxon>Scylla</taxon>
    </lineage>
</organism>
<dbReference type="InterPro" id="IPR013604">
    <property type="entry name" value="7TM_chemorcpt"/>
</dbReference>
<feature type="transmembrane region" description="Helical" evidence="6">
    <location>
        <begin position="337"/>
        <end position="361"/>
    </location>
</feature>
<accession>A0AAW0UGK5</accession>
<dbReference type="GO" id="GO:0050909">
    <property type="term" value="P:sensory perception of taste"/>
    <property type="evidence" value="ECO:0007669"/>
    <property type="project" value="InterPro"/>
</dbReference>
<protein>
    <recommendedName>
        <fullName evidence="9">Gustatory receptor</fullName>
    </recommendedName>
</protein>
<keyword evidence="8" id="KW-1185">Reference proteome</keyword>
<name>A0AAW0UGK5_SCYPA</name>
<dbReference type="Proteomes" id="UP001487740">
    <property type="component" value="Unassembled WGS sequence"/>
</dbReference>
<keyword evidence="4 6" id="KW-1133">Transmembrane helix</keyword>
<feature type="transmembrane region" description="Helical" evidence="6">
    <location>
        <begin position="219"/>
        <end position="244"/>
    </location>
</feature>
<evidence type="ECO:0000256" key="4">
    <source>
        <dbReference type="ARBA" id="ARBA00022989"/>
    </source>
</evidence>
<feature type="transmembrane region" description="Helical" evidence="6">
    <location>
        <begin position="448"/>
        <end position="467"/>
    </location>
</feature>
<sequence length="504" mass="56702">MNLSMKILKKGGRGGDKCTARKYSLEEEENGGTETKHTAAGTGNHQALDVYVDHLHYLRPLLCGLRITGMLTWLEQDVRNTTYSRRWKLLLLAGFLRLFHAGVVFLVVFTLVFQGKPRDVAGIVAHIVNMGVPLLSVYFLMVLCYKSPTLARLCGKLVDLDSFFINWQREHPSSQAMKMRRPKMFLTDPIALSMSFLFFLGVFSQLLMYTKSSLMEIMIGIPICFLMNMASLSIFLVVVLYRTVSRLLGYEMSRFLTAALGEGTVLSRVSNRSMMSGISETGGLLFSFSSHEVSEVNGLLNEDKKEKEDEENRRPCPMEVYILGEAFFRLGEIKEDLISYMGLPLCITTFTFSIFIIYSIYESFKGNFVQNTPLLAIVGIFSPLLLTLAICRSPEELRMQAERVDLTLNTLQLRVSCVSLIAQLGLVREALNRIPDFRVGGLFSLGNKVVLSLGGFILTYLVLLLQVGTTRTADHQAHDTNDTVKSPFHLQTEILQSVESLFRK</sequence>
<dbReference type="EMBL" id="JARAKH010000013">
    <property type="protein sequence ID" value="KAK8397822.1"/>
    <property type="molecule type" value="Genomic_DNA"/>
</dbReference>
<feature type="transmembrane region" description="Helical" evidence="6">
    <location>
        <begin position="185"/>
        <end position="207"/>
    </location>
</feature>
<feature type="transmembrane region" description="Helical" evidence="6">
    <location>
        <begin position="89"/>
        <end position="114"/>
    </location>
</feature>
<dbReference type="AlphaFoldDB" id="A0AAW0UGK5"/>
<evidence type="ECO:0000313" key="7">
    <source>
        <dbReference type="EMBL" id="KAK8397822.1"/>
    </source>
</evidence>
<evidence type="ECO:0000313" key="8">
    <source>
        <dbReference type="Proteomes" id="UP001487740"/>
    </source>
</evidence>
<feature type="transmembrane region" description="Helical" evidence="6">
    <location>
        <begin position="373"/>
        <end position="391"/>
    </location>
</feature>
<dbReference type="GO" id="GO:0005886">
    <property type="term" value="C:plasma membrane"/>
    <property type="evidence" value="ECO:0007669"/>
    <property type="project" value="UniProtKB-SubCell"/>
</dbReference>
<evidence type="ECO:0000256" key="2">
    <source>
        <dbReference type="ARBA" id="ARBA00022475"/>
    </source>
</evidence>
<reference evidence="7 8" key="1">
    <citation type="submission" date="2023-03" db="EMBL/GenBank/DDBJ databases">
        <title>High-quality genome of Scylla paramamosain provides insights in environmental adaptation.</title>
        <authorList>
            <person name="Zhang L."/>
        </authorList>
    </citation>
    <scope>NUCLEOTIDE SEQUENCE [LARGE SCALE GENOMIC DNA]</scope>
    <source>
        <strain evidence="7">LZ_2023a</strain>
        <tissue evidence="7">Muscle</tissue>
    </source>
</reference>
<keyword evidence="2" id="KW-1003">Cell membrane</keyword>
<evidence type="ECO:0000256" key="3">
    <source>
        <dbReference type="ARBA" id="ARBA00022692"/>
    </source>
</evidence>
<keyword evidence="5 6" id="KW-0472">Membrane</keyword>
<evidence type="ECO:0000256" key="1">
    <source>
        <dbReference type="ARBA" id="ARBA00004651"/>
    </source>
</evidence>
<gene>
    <name evidence="7" type="ORF">O3P69_004549</name>
</gene>
<dbReference type="Pfam" id="PF08395">
    <property type="entry name" value="7tm_7"/>
    <property type="match status" value="1"/>
</dbReference>
<comment type="caution">
    <text evidence="7">The sequence shown here is derived from an EMBL/GenBank/DDBJ whole genome shotgun (WGS) entry which is preliminary data.</text>
</comment>
<proteinExistence type="predicted"/>
<comment type="subcellular location">
    <subcellularLocation>
        <location evidence="1">Cell membrane</location>
        <topology evidence="1">Multi-pass membrane protein</topology>
    </subcellularLocation>
</comment>
<feature type="transmembrane region" description="Helical" evidence="6">
    <location>
        <begin position="120"/>
        <end position="143"/>
    </location>
</feature>
<evidence type="ECO:0008006" key="9">
    <source>
        <dbReference type="Google" id="ProtNLM"/>
    </source>
</evidence>
<evidence type="ECO:0000256" key="6">
    <source>
        <dbReference type="SAM" id="Phobius"/>
    </source>
</evidence>
<keyword evidence="3 6" id="KW-0812">Transmembrane</keyword>
<evidence type="ECO:0000256" key="5">
    <source>
        <dbReference type="ARBA" id="ARBA00023136"/>
    </source>
</evidence>